<keyword evidence="1" id="KW-0732">Signal</keyword>
<accession>A0ABS1KQD0</accession>
<feature type="signal peptide" evidence="1">
    <location>
        <begin position="1"/>
        <end position="18"/>
    </location>
</feature>
<dbReference type="InterPro" id="IPR011659">
    <property type="entry name" value="WD40"/>
</dbReference>
<reference evidence="2 3" key="1">
    <citation type="submission" date="2021-01" db="EMBL/GenBank/DDBJ databases">
        <title>Chryseolinea sp. Jin1 Genome sequencing and assembly.</title>
        <authorList>
            <person name="Kim I."/>
        </authorList>
    </citation>
    <scope>NUCLEOTIDE SEQUENCE [LARGE SCALE GENOMIC DNA]</scope>
    <source>
        <strain evidence="2 3">Jin1</strain>
    </source>
</reference>
<evidence type="ECO:0000313" key="2">
    <source>
        <dbReference type="EMBL" id="MBL0741675.1"/>
    </source>
</evidence>
<dbReference type="InterPro" id="IPR011042">
    <property type="entry name" value="6-blade_b-propeller_TolB-like"/>
</dbReference>
<protein>
    <submittedName>
        <fullName evidence="2">PD40 domain-containing protein</fullName>
    </submittedName>
</protein>
<dbReference type="Pfam" id="PF07676">
    <property type="entry name" value="PD40"/>
    <property type="match status" value="1"/>
</dbReference>
<sequence>MRTFAFIAALCCALSATAQSGSEIYLFELSLEKDRITLVRSENITNRPGYDNQPFFHPDKTLLYYTAADSTGSTDIVEFNYASMSRRKITQTPDREYSPTVTPDKKFLSCIIQRADGKQDLGKYPIDGGTPVVLIDRLTVGYHAWESPKSIVLFVLGEPMTLRRFSLKDGKDAVLAENIGRSLHAIPKTGGVSFVQKTTGDDWAIKKLTDKSTTEELAKTLPGHEDLAWTPDGRIIMSDGEKLFFTTPGKNSVWKPVEVNSTLPLKGITRLAVNAKGDRLAVVVAE</sequence>
<comment type="caution">
    <text evidence="2">The sequence shown here is derived from an EMBL/GenBank/DDBJ whole genome shotgun (WGS) entry which is preliminary data.</text>
</comment>
<organism evidence="2 3">
    <name type="scientific">Chryseolinea lacunae</name>
    <dbReference type="NCBI Taxonomy" id="2801331"/>
    <lineage>
        <taxon>Bacteria</taxon>
        <taxon>Pseudomonadati</taxon>
        <taxon>Bacteroidota</taxon>
        <taxon>Cytophagia</taxon>
        <taxon>Cytophagales</taxon>
        <taxon>Fulvivirgaceae</taxon>
        <taxon>Chryseolinea</taxon>
    </lineage>
</organism>
<gene>
    <name evidence="2" type="ORF">JI741_10630</name>
</gene>
<dbReference type="RefSeq" id="WP_202009043.1">
    <property type="nucleotide sequence ID" value="NZ_JAERRB010000003.1"/>
</dbReference>
<keyword evidence="3" id="KW-1185">Reference proteome</keyword>
<name>A0ABS1KQD0_9BACT</name>
<dbReference type="Gene3D" id="2.120.10.30">
    <property type="entry name" value="TolB, C-terminal domain"/>
    <property type="match status" value="1"/>
</dbReference>
<dbReference type="Proteomes" id="UP000613030">
    <property type="component" value="Unassembled WGS sequence"/>
</dbReference>
<evidence type="ECO:0000313" key="3">
    <source>
        <dbReference type="Proteomes" id="UP000613030"/>
    </source>
</evidence>
<evidence type="ECO:0000256" key="1">
    <source>
        <dbReference type="SAM" id="SignalP"/>
    </source>
</evidence>
<dbReference type="EMBL" id="JAERRB010000003">
    <property type="protein sequence ID" value="MBL0741675.1"/>
    <property type="molecule type" value="Genomic_DNA"/>
</dbReference>
<dbReference type="SUPFAM" id="SSF82171">
    <property type="entry name" value="DPP6 N-terminal domain-like"/>
    <property type="match status" value="1"/>
</dbReference>
<feature type="chain" id="PRO_5045676814" evidence="1">
    <location>
        <begin position="19"/>
        <end position="286"/>
    </location>
</feature>
<proteinExistence type="predicted"/>